<gene>
    <name evidence="1" type="ORF">Y1Q_0017251</name>
</gene>
<dbReference type="EMBL" id="AKHW03002722">
    <property type="protein sequence ID" value="KYO37450.1"/>
    <property type="molecule type" value="Genomic_DNA"/>
</dbReference>
<evidence type="ECO:0000313" key="1">
    <source>
        <dbReference type="EMBL" id="KYO37450.1"/>
    </source>
</evidence>
<protein>
    <submittedName>
        <fullName evidence="1">Uncharacterized protein</fullName>
    </submittedName>
</protein>
<dbReference type="Proteomes" id="UP000050525">
    <property type="component" value="Unassembled WGS sequence"/>
</dbReference>
<proteinExistence type="predicted"/>
<sequence length="112" mass="12453">MTGIFKVPSSWKWRRHVLGTQPASHAASSKESISPWIELEHPCMCTLVCSMLPQDFSLLVGALGRQLEARGYQYASVDGRAHDWYADRQGGGSSLASWMHNWKYGNPTVESG</sequence>
<organism evidence="1 2">
    <name type="scientific">Alligator mississippiensis</name>
    <name type="common">American alligator</name>
    <dbReference type="NCBI Taxonomy" id="8496"/>
    <lineage>
        <taxon>Eukaryota</taxon>
        <taxon>Metazoa</taxon>
        <taxon>Chordata</taxon>
        <taxon>Craniata</taxon>
        <taxon>Vertebrata</taxon>
        <taxon>Euteleostomi</taxon>
        <taxon>Archelosauria</taxon>
        <taxon>Archosauria</taxon>
        <taxon>Crocodylia</taxon>
        <taxon>Alligatoridae</taxon>
        <taxon>Alligatorinae</taxon>
        <taxon>Alligator</taxon>
    </lineage>
</organism>
<dbReference type="AlphaFoldDB" id="A0A151NL18"/>
<comment type="caution">
    <text evidence="1">The sequence shown here is derived from an EMBL/GenBank/DDBJ whole genome shotgun (WGS) entry which is preliminary data.</text>
</comment>
<name>A0A151NL18_ALLMI</name>
<accession>A0A151NL18</accession>
<reference evidence="1 2" key="1">
    <citation type="journal article" date="2012" name="Genome Biol.">
        <title>Sequencing three crocodilian genomes to illuminate the evolution of archosaurs and amniotes.</title>
        <authorList>
            <person name="St John J.A."/>
            <person name="Braun E.L."/>
            <person name="Isberg S.R."/>
            <person name="Miles L.G."/>
            <person name="Chong A.Y."/>
            <person name="Gongora J."/>
            <person name="Dalzell P."/>
            <person name="Moran C."/>
            <person name="Bed'hom B."/>
            <person name="Abzhanov A."/>
            <person name="Burgess S.C."/>
            <person name="Cooksey A.M."/>
            <person name="Castoe T.A."/>
            <person name="Crawford N.G."/>
            <person name="Densmore L.D."/>
            <person name="Drew J.C."/>
            <person name="Edwards S.V."/>
            <person name="Faircloth B.C."/>
            <person name="Fujita M.K."/>
            <person name="Greenwold M.J."/>
            <person name="Hoffmann F.G."/>
            <person name="Howard J.M."/>
            <person name="Iguchi T."/>
            <person name="Janes D.E."/>
            <person name="Khan S.Y."/>
            <person name="Kohno S."/>
            <person name="de Koning A.J."/>
            <person name="Lance S.L."/>
            <person name="McCarthy F.M."/>
            <person name="McCormack J.E."/>
            <person name="Merchant M.E."/>
            <person name="Peterson D.G."/>
            <person name="Pollock D.D."/>
            <person name="Pourmand N."/>
            <person name="Raney B.J."/>
            <person name="Roessler K.A."/>
            <person name="Sanford J.R."/>
            <person name="Sawyer R.H."/>
            <person name="Schmidt C.J."/>
            <person name="Triplett E.W."/>
            <person name="Tuberville T.D."/>
            <person name="Venegas-Anaya M."/>
            <person name="Howard J.T."/>
            <person name="Jarvis E.D."/>
            <person name="Guillette L.J.Jr."/>
            <person name="Glenn T.C."/>
            <person name="Green R.E."/>
            <person name="Ray D.A."/>
        </authorList>
    </citation>
    <scope>NUCLEOTIDE SEQUENCE [LARGE SCALE GENOMIC DNA]</scope>
    <source>
        <strain evidence="1">KSC_2009_1</strain>
    </source>
</reference>
<keyword evidence="2" id="KW-1185">Reference proteome</keyword>
<evidence type="ECO:0000313" key="2">
    <source>
        <dbReference type="Proteomes" id="UP000050525"/>
    </source>
</evidence>